<evidence type="ECO:0000313" key="3">
    <source>
        <dbReference type="Proteomes" id="UP000886885"/>
    </source>
</evidence>
<organism evidence="2 3">
    <name type="scientific">Populus tomentosa</name>
    <name type="common">Chinese white poplar</name>
    <dbReference type="NCBI Taxonomy" id="118781"/>
    <lineage>
        <taxon>Eukaryota</taxon>
        <taxon>Viridiplantae</taxon>
        <taxon>Streptophyta</taxon>
        <taxon>Embryophyta</taxon>
        <taxon>Tracheophyta</taxon>
        <taxon>Spermatophyta</taxon>
        <taxon>Magnoliopsida</taxon>
        <taxon>eudicotyledons</taxon>
        <taxon>Gunneridae</taxon>
        <taxon>Pentapetalae</taxon>
        <taxon>rosids</taxon>
        <taxon>fabids</taxon>
        <taxon>Malpighiales</taxon>
        <taxon>Salicaceae</taxon>
        <taxon>Saliceae</taxon>
        <taxon>Populus</taxon>
    </lineage>
</organism>
<comment type="caution">
    <text evidence="2">The sequence shown here is derived from an EMBL/GenBank/DDBJ whole genome shotgun (WGS) entry which is preliminary data.</text>
</comment>
<dbReference type="AlphaFoldDB" id="A0A8X7ZDZ7"/>
<protein>
    <submittedName>
        <fullName evidence="2">Uncharacterized protein</fullName>
    </submittedName>
</protein>
<sequence>MGNRGRRTRFRYFEMEESSSSFSTIFNAKKSTLCIHNAEIEITSGKCVVRGQAAVLPEECPSGICLRSFSDGNGAKCTEFIIPKDVSVDEEVPATPNVAVAVAPSYPLRASPQASNSSSKETPRKPHKKKRKQASLL</sequence>
<gene>
    <name evidence="2" type="ORF">POTOM_034803</name>
</gene>
<feature type="compositionally biased region" description="Basic residues" evidence="1">
    <location>
        <begin position="125"/>
        <end position="137"/>
    </location>
</feature>
<feature type="region of interest" description="Disordered" evidence="1">
    <location>
        <begin position="109"/>
        <end position="137"/>
    </location>
</feature>
<dbReference type="EMBL" id="JAAWWB010000018">
    <property type="protein sequence ID" value="KAG6761575.1"/>
    <property type="molecule type" value="Genomic_DNA"/>
</dbReference>
<evidence type="ECO:0000313" key="2">
    <source>
        <dbReference type="EMBL" id="KAG6761575.1"/>
    </source>
</evidence>
<dbReference type="OrthoDB" id="10469936at2759"/>
<reference evidence="2" key="1">
    <citation type="journal article" date="2020" name="bioRxiv">
        <title>Hybrid origin of Populus tomentosa Carr. identified through genome sequencing and phylogenomic analysis.</title>
        <authorList>
            <person name="An X."/>
            <person name="Gao K."/>
            <person name="Chen Z."/>
            <person name="Li J."/>
            <person name="Yang X."/>
            <person name="Yang X."/>
            <person name="Zhou J."/>
            <person name="Guo T."/>
            <person name="Zhao T."/>
            <person name="Huang S."/>
            <person name="Miao D."/>
            <person name="Khan W.U."/>
            <person name="Rao P."/>
            <person name="Ye M."/>
            <person name="Lei B."/>
            <person name="Liao W."/>
            <person name="Wang J."/>
            <person name="Ji L."/>
            <person name="Li Y."/>
            <person name="Guo B."/>
            <person name="Mustafa N.S."/>
            <person name="Li S."/>
            <person name="Yun Q."/>
            <person name="Keller S.R."/>
            <person name="Mao J."/>
            <person name="Zhang R."/>
            <person name="Strauss S.H."/>
        </authorList>
    </citation>
    <scope>NUCLEOTIDE SEQUENCE</scope>
    <source>
        <strain evidence="2">GM15</strain>
        <tissue evidence="2">Leaf</tissue>
    </source>
</reference>
<proteinExistence type="predicted"/>
<keyword evidence="3" id="KW-1185">Reference proteome</keyword>
<dbReference type="Proteomes" id="UP000886885">
    <property type="component" value="Chromosome 9D"/>
</dbReference>
<accession>A0A8X7ZDZ7</accession>
<name>A0A8X7ZDZ7_POPTO</name>
<evidence type="ECO:0000256" key="1">
    <source>
        <dbReference type="SAM" id="MobiDB-lite"/>
    </source>
</evidence>